<evidence type="ECO:0000313" key="1">
    <source>
        <dbReference type="EMBL" id="PQA86528.1"/>
    </source>
</evidence>
<accession>A0A2S7K263</accession>
<organism evidence="1 2">
    <name type="scientific">Hyphococcus luteus</name>
    <dbReference type="NCBI Taxonomy" id="2058213"/>
    <lineage>
        <taxon>Bacteria</taxon>
        <taxon>Pseudomonadati</taxon>
        <taxon>Pseudomonadota</taxon>
        <taxon>Alphaproteobacteria</taxon>
        <taxon>Parvularculales</taxon>
        <taxon>Parvularculaceae</taxon>
        <taxon>Hyphococcus</taxon>
    </lineage>
</organism>
<dbReference type="EMBL" id="PJCH01000015">
    <property type="protein sequence ID" value="PQA86528.1"/>
    <property type="molecule type" value="Genomic_DNA"/>
</dbReference>
<sequence>MLMLLLAALLSASKSEIPPDLWACSNDIEVWCAVDSCAARPEAETTPMAIAARRSGEFSVCAYSGCWEGEAQTADVGGRLLWAADDVPFSSPPEGGFTADVSLLIIEAEGVGFVRVGGIASPLLCLRRPVDEGAGE</sequence>
<evidence type="ECO:0000313" key="2">
    <source>
        <dbReference type="Proteomes" id="UP000239504"/>
    </source>
</evidence>
<name>A0A2S7K263_9PROT</name>
<keyword evidence="2" id="KW-1185">Reference proteome</keyword>
<dbReference type="Proteomes" id="UP000239504">
    <property type="component" value="Unassembled WGS sequence"/>
</dbReference>
<dbReference type="RefSeq" id="WP_104831740.1">
    <property type="nucleotide sequence ID" value="NZ_PJCH01000015.1"/>
</dbReference>
<gene>
    <name evidence="1" type="ORF">CW354_19585</name>
</gene>
<reference evidence="1 2" key="1">
    <citation type="submission" date="2017-12" db="EMBL/GenBank/DDBJ databases">
        <authorList>
            <person name="Hurst M.R.H."/>
        </authorList>
    </citation>
    <scope>NUCLEOTIDE SEQUENCE [LARGE SCALE GENOMIC DNA]</scope>
    <source>
        <strain evidence="1 2">SY-3-19</strain>
    </source>
</reference>
<protein>
    <submittedName>
        <fullName evidence="1">Uncharacterized protein</fullName>
    </submittedName>
</protein>
<comment type="caution">
    <text evidence="1">The sequence shown here is derived from an EMBL/GenBank/DDBJ whole genome shotgun (WGS) entry which is preliminary data.</text>
</comment>
<dbReference type="OrthoDB" id="6694081at2"/>
<dbReference type="AlphaFoldDB" id="A0A2S7K263"/>
<proteinExistence type="predicted"/>